<dbReference type="SUPFAM" id="SSF51306">
    <property type="entry name" value="LexA/Signal peptidase"/>
    <property type="match status" value="1"/>
</dbReference>
<dbReference type="AlphaFoldDB" id="A0A8J6J0M2"/>
<evidence type="ECO:0000256" key="5">
    <source>
        <dbReference type="ARBA" id="ARBA00022801"/>
    </source>
</evidence>
<evidence type="ECO:0000256" key="7">
    <source>
        <dbReference type="RuleBase" id="RU362042"/>
    </source>
</evidence>
<dbReference type="InterPro" id="IPR000223">
    <property type="entry name" value="Pept_S26A_signal_pept_1"/>
</dbReference>
<dbReference type="GO" id="GO:0006465">
    <property type="term" value="P:signal peptide processing"/>
    <property type="evidence" value="ECO:0007669"/>
    <property type="project" value="InterPro"/>
</dbReference>
<protein>
    <recommendedName>
        <fullName evidence="4 7">Signal peptidase I</fullName>
        <ecNumber evidence="4 7">3.4.21.89</ecNumber>
    </recommendedName>
</protein>
<evidence type="ECO:0000256" key="2">
    <source>
        <dbReference type="ARBA" id="ARBA00004401"/>
    </source>
</evidence>
<dbReference type="GO" id="GO:0004252">
    <property type="term" value="F:serine-type endopeptidase activity"/>
    <property type="evidence" value="ECO:0007669"/>
    <property type="project" value="InterPro"/>
</dbReference>
<evidence type="ECO:0000313" key="9">
    <source>
        <dbReference type="EMBL" id="MBC5723016.1"/>
    </source>
</evidence>
<evidence type="ECO:0000256" key="1">
    <source>
        <dbReference type="ARBA" id="ARBA00000677"/>
    </source>
</evidence>
<keyword evidence="5 7" id="KW-0378">Hydrolase</keyword>
<dbReference type="CDD" id="cd06530">
    <property type="entry name" value="S26_SPase_I"/>
    <property type="match status" value="1"/>
</dbReference>
<dbReference type="PANTHER" id="PTHR43390">
    <property type="entry name" value="SIGNAL PEPTIDASE I"/>
    <property type="match status" value="1"/>
</dbReference>
<evidence type="ECO:0000256" key="4">
    <source>
        <dbReference type="ARBA" id="ARBA00013208"/>
    </source>
</evidence>
<sequence length="199" mass="21922">MDQFLDQKDEEPQEVRPLGSELYEWLQMLMGCVLAAVLLFTCLGRLTRVDGESMNNTLQHGEMMLVWSLGYQPQQGDIVVVNKTTAEFLGGKAIVKRVIATGGQTVDIDYGTSTVYVDGVALDEPYIREPMGVPYTPSAYDSTGVQTHWEVPEGSIFVMGDNRNKSTDSRDARLGAIDEDYVLGKVVCGLWPPSKIGPL</sequence>
<dbReference type="PROSITE" id="PS00761">
    <property type="entry name" value="SPASE_I_3"/>
    <property type="match status" value="1"/>
</dbReference>
<evidence type="ECO:0000256" key="3">
    <source>
        <dbReference type="ARBA" id="ARBA00009370"/>
    </source>
</evidence>
<reference evidence="9" key="1">
    <citation type="submission" date="2020-08" db="EMBL/GenBank/DDBJ databases">
        <title>Genome public.</title>
        <authorList>
            <person name="Liu C."/>
            <person name="Sun Q."/>
        </authorList>
    </citation>
    <scope>NUCLEOTIDE SEQUENCE</scope>
    <source>
        <strain evidence="9">NSJ-23</strain>
    </source>
</reference>
<feature type="transmembrane region" description="Helical" evidence="7">
    <location>
        <begin position="25"/>
        <end position="46"/>
    </location>
</feature>
<gene>
    <name evidence="9" type="primary">lepB</name>
    <name evidence="9" type="ORF">H8S11_09340</name>
</gene>
<dbReference type="Pfam" id="PF10502">
    <property type="entry name" value="Peptidase_S26"/>
    <property type="match status" value="1"/>
</dbReference>
<accession>A0A8J6J0M2</accession>
<dbReference type="InterPro" id="IPR019533">
    <property type="entry name" value="Peptidase_S26"/>
</dbReference>
<feature type="active site" evidence="6">
    <location>
        <position position="96"/>
    </location>
</feature>
<keyword evidence="10" id="KW-1185">Reference proteome</keyword>
<name>A0A8J6J0M2_9FIRM</name>
<proteinExistence type="inferred from homology"/>
<keyword evidence="7" id="KW-1133">Transmembrane helix</keyword>
<keyword evidence="7" id="KW-0645">Protease</keyword>
<dbReference type="GO" id="GO:0005886">
    <property type="term" value="C:plasma membrane"/>
    <property type="evidence" value="ECO:0007669"/>
    <property type="project" value="UniProtKB-SubCell"/>
</dbReference>
<keyword evidence="7" id="KW-0472">Membrane</keyword>
<feature type="active site" evidence="6">
    <location>
        <position position="53"/>
    </location>
</feature>
<feature type="domain" description="Peptidase S26" evidence="8">
    <location>
        <begin position="23"/>
        <end position="191"/>
    </location>
</feature>
<dbReference type="InterPro" id="IPR036286">
    <property type="entry name" value="LexA/Signal_pep-like_sf"/>
</dbReference>
<dbReference type="PROSITE" id="PS00760">
    <property type="entry name" value="SPASE_I_2"/>
    <property type="match status" value="1"/>
</dbReference>
<comment type="subcellular location">
    <subcellularLocation>
        <location evidence="2">Cell membrane</location>
        <topology evidence="2">Single-pass type II membrane protein</topology>
    </subcellularLocation>
    <subcellularLocation>
        <location evidence="7">Membrane</location>
        <topology evidence="7">Single-pass type II membrane protein</topology>
    </subcellularLocation>
</comment>
<dbReference type="EMBL" id="JACOPO010000005">
    <property type="protein sequence ID" value="MBC5723016.1"/>
    <property type="molecule type" value="Genomic_DNA"/>
</dbReference>
<dbReference type="PANTHER" id="PTHR43390:SF1">
    <property type="entry name" value="CHLOROPLAST PROCESSING PEPTIDASE"/>
    <property type="match status" value="1"/>
</dbReference>
<comment type="caution">
    <text evidence="9">The sequence shown here is derived from an EMBL/GenBank/DDBJ whole genome shotgun (WGS) entry which is preliminary data.</text>
</comment>
<organism evidence="9 10">
    <name type="scientific">Flintibacter hominis</name>
    <dbReference type="NCBI Taxonomy" id="2763048"/>
    <lineage>
        <taxon>Bacteria</taxon>
        <taxon>Bacillati</taxon>
        <taxon>Bacillota</taxon>
        <taxon>Clostridia</taxon>
        <taxon>Eubacteriales</taxon>
        <taxon>Flintibacter</taxon>
    </lineage>
</organism>
<evidence type="ECO:0000313" key="10">
    <source>
        <dbReference type="Proteomes" id="UP000628736"/>
    </source>
</evidence>
<comment type="similarity">
    <text evidence="3 7">Belongs to the peptidase S26 family.</text>
</comment>
<keyword evidence="7" id="KW-0812">Transmembrane</keyword>
<dbReference type="GO" id="GO:0009003">
    <property type="term" value="F:signal peptidase activity"/>
    <property type="evidence" value="ECO:0007669"/>
    <property type="project" value="UniProtKB-EC"/>
</dbReference>
<dbReference type="PRINTS" id="PR00727">
    <property type="entry name" value="LEADERPTASE"/>
</dbReference>
<dbReference type="EC" id="3.4.21.89" evidence="4 7"/>
<dbReference type="InterPro" id="IPR019757">
    <property type="entry name" value="Pept_S26A_signal_pept_1_Lys-AS"/>
</dbReference>
<dbReference type="NCBIfam" id="TIGR02227">
    <property type="entry name" value="sigpep_I_bact"/>
    <property type="match status" value="1"/>
</dbReference>
<dbReference type="Gene3D" id="2.10.109.10">
    <property type="entry name" value="Umud Fragment, subunit A"/>
    <property type="match status" value="1"/>
</dbReference>
<dbReference type="Proteomes" id="UP000628736">
    <property type="component" value="Unassembled WGS sequence"/>
</dbReference>
<comment type="catalytic activity">
    <reaction evidence="1 7">
        <text>Cleavage of hydrophobic, N-terminal signal or leader sequences from secreted and periplasmic proteins.</text>
        <dbReference type="EC" id="3.4.21.89"/>
    </reaction>
</comment>
<dbReference type="InterPro" id="IPR019758">
    <property type="entry name" value="Pept_S26A_signal_pept_1_CS"/>
</dbReference>
<evidence type="ECO:0000256" key="6">
    <source>
        <dbReference type="PIRSR" id="PIRSR600223-1"/>
    </source>
</evidence>
<evidence type="ECO:0000259" key="8">
    <source>
        <dbReference type="Pfam" id="PF10502"/>
    </source>
</evidence>